<dbReference type="Proteomes" id="UP000243719">
    <property type="component" value="Unassembled WGS sequence"/>
</dbReference>
<keyword evidence="3" id="KW-1185">Reference proteome</keyword>
<dbReference type="STRING" id="1770053.SAMN05216551_105230"/>
<accession>A0A1H2PPD5</accession>
<dbReference type="InterPro" id="IPR029044">
    <property type="entry name" value="Nucleotide-diphossugar_trans"/>
</dbReference>
<dbReference type="CDD" id="cd00761">
    <property type="entry name" value="Glyco_tranf_GTA_type"/>
    <property type="match status" value="1"/>
</dbReference>
<dbReference type="GO" id="GO:0016740">
    <property type="term" value="F:transferase activity"/>
    <property type="evidence" value="ECO:0007669"/>
    <property type="project" value="UniProtKB-KW"/>
</dbReference>
<gene>
    <name evidence="2" type="ORF">SAMN05216551_105230</name>
</gene>
<dbReference type="AlphaFoldDB" id="A0A1H2PPD5"/>
<dbReference type="Gene3D" id="3.90.550.10">
    <property type="entry name" value="Spore Coat Polysaccharide Biosynthesis Protein SpsA, Chain A"/>
    <property type="match status" value="1"/>
</dbReference>
<name>A0A1H2PPD5_9BURK</name>
<evidence type="ECO:0000259" key="1">
    <source>
        <dbReference type="Pfam" id="PF00535"/>
    </source>
</evidence>
<dbReference type="Pfam" id="PF00535">
    <property type="entry name" value="Glycos_transf_2"/>
    <property type="match status" value="1"/>
</dbReference>
<dbReference type="EMBL" id="FNLO01000005">
    <property type="protein sequence ID" value="SDV48612.1"/>
    <property type="molecule type" value="Genomic_DNA"/>
</dbReference>
<feature type="domain" description="Glycosyltransferase 2-like" evidence="1">
    <location>
        <begin position="56"/>
        <end position="169"/>
    </location>
</feature>
<evidence type="ECO:0000313" key="2">
    <source>
        <dbReference type="EMBL" id="SDV48612.1"/>
    </source>
</evidence>
<dbReference type="OrthoDB" id="5465469at2"/>
<protein>
    <submittedName>
        <fullName evidence="2">Glycosyl transferase family 2</fullName>
    </submittedName>
</protein>
<organism evidence="2 3">
    <name type="scientific">Chitinasiproducens palmae</name>
    <dbReference type="NCBI Taxonomy" id="1770053"/>
    <lineage>
        <taxon>Bacteria</taxon>
        <taxon>Pseudomonadati</taxon>
        <taxon>Pseudomonadota</taxon>
        <taxon>Betaproteobacteria</taxon>
        <taxon>Burkholderiales</taxon>
        <taxon>Burkholderiaceae</taxon>
        <taxon>Chitinasiproducens</taxon>
    </lineage>
</organism>
<dbReference type="InterPro" id="IPR001173">
    <property type="entry name" value="Glyco_trans_2-like"/>
</dbReference>
<sequence length="305" mass="34735">MIEKHVRSIKRIMRPLKKLARSLSANSKVFAYATANRISKRRPYRDGSSQPLIISLTTYNRRLQRVHLAIESIFHQNYRNFEIELHLSDSDISSHDQLPRHLKRLEARGLRIFIHPENLRSYKKYYYTLSSHPEATLVTADDDIFYPRDWLRKLVETHKRHPDTVVCYRGHALGITIDGELAPYSLDGHSTHETFQIPAWSLMPTGVSGVLYPPGSLNRNIALDAANFMRLAPTADDIWLKISSVAAGKKSVRVGKNNVHFTGIPNDDFEGLVTTNVKNGGNNRQLEACLKEFPDIRALIANAEQ</sequence>
<proteinExistence type="predicted"/>
<keyword evidence="2" id="KW-0808">Transferase</keyword>
<evidence type="ECO:0000313" key="3">
    <source>
        <dbReference type="Proteomes" id="UP000243719"/>
    </source>
</evidence>
<reference evidence="3" key="1">
    <citation type="submission" date="2016-09" db="EMBL/GenBank/DDBJ databases">
        <authorList>
            <person name="Varghese N."/>
            <person name="Submissions S."/>
        </authorList>
    </citation>
    <scope>NUCLEOTIDE SEQUENCE [LARGE SCALE GENOMIC DNA]</scope>
    <source>
        <strain evidence="3">JS23</strain>
    </source>
</reference>
<dbReference type="RefSeq" id="WP_091907832.1">
    <property type="nucleotide sequence ID" value="NZ_FNLO01000005.1"/>
</dbReference>
<dbReference type="SUPFAM" id="SSF53448">
    <property type="entry name" value="Nucleotide-diphospho-sugar transferases"/>
    <property type="match status" value="1"/>
</dbReference>